<protein>
    <submittedName>
        <fullName evidence="2">Two-component sensor histidine kinase</fullName>
    </submittedName>
</protein>
<keyword evidence="3" id="KW-1185">Reference proteome</keyword>
<name>A0A317KD67_9ACTN</name>
<comment type="caution">
    <text evidence="2">The sequence shown here is derived from an EMBL/GenBank/DDBJ whole genome shotgun (WGS) entry which is preliminary data.</text>
</comment>
<keyword evidence="2" id="KW-0418">Kinase</keyword>
<evidence type="ECO:0000313" key="3">
    <source>
        <dbReference type="Proteomes" id="UP000245683"/>
    </source>
</evidence>
<feature type="transmembrane region" description="Helical" evidence="1">
    <location>
        <begin position="38"/>
        <end position="55"/>
    </location>
</feature>
<keyword evidence="1" id="KW-0472">Membrane</keyword>
<dbReference type="AlphaFoldDB" id="A0A317KD67"/>
<feature type="transmembrane region" description="Helical" evidence="1">
    <location>
        <begin position="62"/>
        <end position="83"/>
    </location>
</feature>
<feature type="non-terminal residue" evidence="2">
    <location>
        <position position="91"/>
    </location>
</feature>
<feature type="transmembrane region" description="Helical" evidence="1">
    <location>
        <begin position="7"/>
        <end position="32"/>
    </location>
</feature>
<evidence type="ECO:0000256" key="1">
    <source>
        <dbReference type="SAM" id="Phobius"/>
    </source>
</evidence>
<keyword evidence="2" id="KW-0808">Transferase</keyword>
<dbReference type="GO" id="GO:0016301">
    <property type="term" value="F:kinase activity"/>
    <property type="evidence" value="ECO:0007669"/>
    <property type="project" value="UniProtKB-KW"/>
</dbReference>
<keyword evidence="1" id="KW-1133">Transmembrane helix</keyword>
<dbReference type="Proteomes" id="UP000245683">
    <property type="component" value="Unassembled WGS sequence"/>
</dbReference>
<keyword evidence="1" id="KW-0812">Transmembrane</keyword>
<evidence type="ECO:0000313" key="2">
    <source>
        <dbReference type="EMBL" id="PWU51305.1"/>
    </source>
</evidence>
<proteinExistence type="predicted"/>
<sequence length="91" mass="9385">MDHSDRWTVAVQVGLGLGFATAIAVQAAALAGSWGGRYWWFDCAVGVTVALLALVRRRHRGWTAVAGLVVAAVAVPVAELAGLPHEPGPAA</sequence>
<accession>A0A317KD67</accession>
<gene>
    <name evidence="2" type="ORF">DLJ46_05350</name>
</gene>
<reference evidence="3" key="1">
    <citation type="submission" date="2018-05" db="EMBL/GenBank/DDBJ databases">
        <title>Micromonospora globispora sp. nov. and Micromonospora rugosa sp. nov., isolated from marine sediment.</title>
        <authorList>
            <person name="Carro L."/>
            <person name="Aysel V."/>
            <person name="Cetin D."/>
            <person name="Igual J.M."/>
            <person name="Klenk H.-P."/>
            <person name="Trujillo M.E."/>
            <person name="Sahin N."/>
        </authorList>
    </citation>
    <scope>NUCLEOTIDE SEQUENCE [LARGE SCALE GENOMIC DNA]</scope>
    <source>
        <strain evidence="3">S2904</strain>
    </source>
</reference>
<organism evidence="2 3">
    <name type="scientific">Micromonospora globispora</name>
    <dbReference type="NCBI Taxonomy" id="1450148"/>
    <lineage>
        <taxon>Bacteria</taxon>
        <taxon>Bacillati</taxon>
        <taxon>Actinomycetota</taxon>
        <taxon>Actinomycetes</taxon>
        <taxon>Micromonosporales</taxon>
        <taxon>Micromonosporaceae</taxon>
        <taxon>Micromonospora</taxon>
    </lineage>
</organism>
<dbReference type="EMBL" id="QGSV01000091">
    <property type="protein sequence ID" value="PWU51305.1"/>
    <property type="molecule type" value="Genomic_DNA"/>
</dbReference>